<feature type="signal peptide" evidence="1">
    <location>
        <begin position="1"/>
        <end position="21"/>
    </location>
</feature>
<feature type="chain" id="PRO_5037410673" evidence="1">
    <location>
        <begin position="22"/>
        <end position="103"/>
    </location>
</feature>
<proteinExistence type="predicted"/>
<protein>
    <submittedName>
        <fullName evidence="3">Uncharacterized protein</fullName>
    </submittedName>
</protein>
<accession>A0A915NK86</accession>
<dbReference type="Proteomes" id="UP000887560">
    <property type="component" value="Unplaced"/>
</dbReference>
<sequence>MGWKFILLSTVLIISLSCANGDNTLQIGLSSTSNSVIDTAADAIATASSATGDILLSLKNVGLKSSLFLKVIVPIGTKIFGIPRTYAIETKNGKHLEQQQTRH</sequence>
<dbReference type="PROSITE" id="PS51257">
    <property type="entry name" value="PROKAR_LIPOPROTEIN"/>
    <property type="match status" value="1"/>
</dbReference>
<dbReference type="AlphaFoldDB" id="A0A915NK86"/>
<name>A0A915NK86_9BILA</name>
<keyword evidence="1" id="KW-0732">Signal</keyword>
<reference evidence="3" key="1">
    <citation type="submission" date="2022-11" db="UniProtKB">
        <authorList>
            <consortium name="WormBaseParasite"/>
        </authorList>
    </citation>
    <scope>IDENTIFICATION</scope>
</reference>
<keyword evidence="2" id="KW-1185">Reference proteome</keyword>
<dbReference type="WBParaSite" id="scf7180000418016.g2001">
    <property type="protein sequence ID" value="scf7180000418016.g2001"/>
    <property type="gene ID" value="scf7180000418016.g2001"/>
</dbReference>
<evidence type="ECO:0000313" key="2">
    <source>
        <dbReference type="Proteomes" id="UP000887560"/>
    </source>
</evidence>
<evidence type="ECO:0000313" key="3">
    <source>
        <dbReference type="WBParaSite" id="scf7180000418016.g2001"/>
    </source>
</evidence>
<evidence type="ECO:0000256" key="1">
    <source>
        <dbReference type="SAM" id="SignalP"/>
    </source>
</evidence>
<organism evidence="2 3">
    <name type="scientific">Meloidogyne floridensis</name>
    <dbReference type="NCBI Taxonomy" id="298350"/>
    <lineage>
        <taxon>Eukaryota</taxon>
        <taxon>Metazoa</taxon>
        <taxon>Ecdysozoa</taxon>
        <taxon>Nematoda</taxon>
        <taxon>Chromadorea</taxon>
        <taxon>Rhabditida</taxon>
        <taxon>Tylenchina</taxon>
        <taxon>Tylenchomorpha</taxon>
        <taxon>Tylenchoidea</taxon>
        <taxon>Meloidogynidae</taxon>
        <taxon>Meloidogyninae</taxon>
        <taxon>Meloidogyne</taxon>
    </lineage>
</organism>